<evidence type="ECO:0000313" key="2">
    <source>
        <dbReference type="EMBL" id="CAH2314635.1"/>
    </source>
</evidence>
<name>A0AAD1WMZ3_PELCU</name>
<dbReference type="AlphaFoldDB" id="A0AAD1WMZ3"/>
<dbReference type="EMBL" id="OW240920">
    <property type="protein sequence ID" value="CAH2314635.1"/>
    <property type="molecule type" value="Genomic_DNA"/>
</dbReference>
<evidence type="ECO:0000256" key="1">
    <source>
        <dbReference type="SAM" id="MobiDB-lite"/>
    </source>
</evidence>
<dbReference type="Proteomes" id="UP001295444">
    <property type="component" value="Chromosome 09"/>
</dbReference>
<gene>
    <name evidence="2" type="ORF">PECUL_23A051954</name>
</gene>
<sequence>MRAQGVAAYCTSNNLPIPINNVIQISHRTQADTTDSCTNTQDRDKQQETPERTSHTITLETENPDPRATIPKGTRTALLPVGPTSHIHTTQRTTLRKTGTRDTGRVGGKTT</sequence>
<feature type="region of interest" description="Disordered" evidence="1">
    <location>
        <begin position="29"/>
        <end position="111"/>
    </location>
</feature>
<proteinExistence type="predicted"/>
<accession>A0AAD1WMZ3</accession>
<reference evidence="2" key="1">
    <citation type="submission" date="2022-03" db="EMBL/GenBank/DDBJ databases">
        <authorList>
            <person name="Alioto T."/>
            <person name="Alioto T."/>
            <person name="Gomez Garrido J."/>
        </authorList>
    </citation>
    <scope>NUCLEOTIDE SEQUENCE</scope>
</reference>
<feature type="compositionally biased region" description="Polar residues" evidence="1">
    <location>
        <begin position="29"/>
        <end position="40"/>
    </location>
</feature>
<organism evidence="2 3">
    <name type="scientific">Pelobates cultripes</name>
    <name type="common">Western spadefoot toad</name>
    <dbReference type="NCBI Taxonomy" id="61616"/>
    <lineage>
        <taxon>Eukaryota</taxon>
        <taxon>Metazoa</taxon>
        <taxon>Chordata</taxon>
        <taxon>Craniata</taxon>
        <taxon>Vertebrata</taxon>
        <taxon>Euteleostomi</taxon>
        <taxon>Amphibia</taxon>
        <taxon>Batrachia</taxon>
        <taxon>Anura</taxon>
        <taxon>Pelobatoidea</taxon>
        <taxon>Pelobatidae</taxon>
        <taxon>Pelobates</taxon>
    </lineage>
</organism>
<feature type="compositionally biased region" description="Basic and acidic residues" evidence="1">
    <location>
        <begin position="41"/>
        <end position="54"/>
    </location>
</feature>
<evidence type="ECO:0000313" key="3">
    <source>
        <dbReference type="Proteomes" id="UP001295444"/>
    </source>
</evidence>
<protein>
    <submittedName>
        <fullName evidence="2">Uncharacterized protein</fullName>
    </submittedName>
</protein>
<keyword evidence="3" id="KW-1185">Reference proteome</keyword>